<keyword evidence="1" id="KW-0812">Transmembrane</keyword>
<protein>
    <submittedName>
        <fullName evidence="1">Transmembrane 9 superfamily member</fullName>
    </submittedName>
</protein>
<name>A0ACB8K061_CITSI</name>
<dbReference type="Proteomes" id="UP000829398">
    <property type="component" value="Chromosome 6"/>
</dbReference>
<evidence type="ECO:0000313" key="1">
    <source>
        <dbReference type="EMBL" id="KAH9738254.1"/>
    </source>
</evidence>
<proteinExistence type="predicted"/>
<gene>
    <name evidence="1" type="ORF">KPL71_018726</name>
</gene>
<keyword evidence="2" id="KW-1185">Reference proteome</keyword>
<accession>A0ACB8K061</accession>
<sequence length="432" mass="49581">MSLLCLAPEKSNGAKSYFDLPFCPAGDPILNRMRSTEEIVKGDCFTKTQYELKFKVETVDKILCEKNLKTHESLTVDSRTRDYLVKHINFYPYYYENKVVGIYALPDIKSAVDITEDAEISVNFTYSVNWKVKSNPTNSVHQNETAIMIDSEDKESLIFWGAMFCIWLMLLIVAIDPYLQNYFDRYPPRVITLTENGIRYKRECIMQTAVLYTVPVFLTLVVVNSAAWFADIPESATPLGPFVAWGLGNCFFTILGGTRGHPNYEPGKYCATRTTQMVIPWWQSWLISTPAQMLLGGLLPFLFLLGDMDEIYASFLFLKVCGAYFTVFRFFVCIIIMTTVIAIVSTSYQLSCEDFNFWWRSVFRGGSTAIFIFAYGIYFQYRIKKGNLGPLFIFMCYNACFCYALFLILGAVSFYASLYVYGTKKLNLHKRN</sequence>
<reference evidence="2" key="1">
    <citation type="journal article" date="2023" name="Hortic. Res.">
        <title>A chromosome-level phased genome enabling allele-level studies in sweet orange: a case study on citrus Huanglongbing tolerance.</title>
        <authorList>
            <person name="Wu B."/>
            <person name="Yu Q."/>
            <person name="Deng Z."/>
            <person name="Duan Y."/>
            <person name="Luo F."/>
            <person name="Gmitter F. Jr."/>
        </authorList>
    </citation>
    <scope>NUCLEOTIDE SEQUENCE [LARGE SCALE GENOMIC DNA]</scope>
    <source>
        <strain evidence="2">cv. Valencia</strain>
    </source>
</reference>
<organism evidence="1 2">
    <name type="scientific">Citrus sinensis</name>
    <name type="common">Sweet orange</name>
    <name type="synonym">Citrus aurantium var. sinensis</name>
    <dbReference type="NCBI Taxonomy" id="2711"/>
    <lineage>
        <taxon>Eukaryota</taxon>
        <taxon>Viridiplantae</taxon>
        <taxon>Streptophyta</taxon>
        <taxon>Embryophyta</taxon>
        <taxon>Tracheophyta</taxon>
        <taxon>Spermatophyta</taxon>
        <taxon>Magnoliopsida</taxon>
        <taxon>eudicotyledons</taxon>
        <taxon>Gunneridae</taxon>
        <taxon>Pentapetalae</taxon>
        <taxon>rosids</taxon>
        <taxon>malvids</taxon>
        <taxon>Sapindales</taxon>
        <taxon>Rutaceae</taxon>
        <taxon>Aurantioideae</taxon>
        <taxon>Citrus</taxon>
    </lineage>
</organism>
<evidence type="ECO:0000313" key="2">
    <source>
        <dbReference type="Proteomes" id="UP000829398"/>
    </source>
</evidence>
<keyword evidence="1" id="KW-0472">Membrane</keyword>
<dbReference type="EMBL" id="CM039175">
    <property type="protein sequence ID" value="KAH9738254.1"/>
    <property type="molecule type" value="Genomic_DNA"/>
</dbReference>
<comment type="caution">
    <text evidence="1">The sequence shown here is derived from an EMBL/GenBank/DDBJ whole genome shotgun (WGS) entry which is preliminary data.</text>
</comment>